<dbReference type="InterPro" id="IPR036415">
    <property type="entry name" value="Lamin_tail_dom_sf"/>
</dbReference>
<accession>A0AAE3SEU7</accession>
<evidence type="ECO:0000313" key="4">
    <source>
        <dbReference type="Proteomes" id="UP001209229"/>
    </source>
</evidence>
<evidence type="ECO:0000256" key="1">
    <source>
        <dbReference type="ARBA" id="ARBA00022729"/>
    </source>
</evidence>
<dbReference type="SUPFAM" id="SSF74853">
    <property type="entry name" value="Lamin A/C globular tail domain"/>
    <property type="match status" value="1"/>
</dbReference>
<keyword evidence="1" id="KW-0732">Signal</keyword>
<protein>
    <submittedName>
        <fullName evidence="3">Ig-like domain-containing protein</fullName>
    </submittedName>
</protein>
<comment type="caution">
    <text evidence="3">The sequence shown here is derived from an EMBL/GenBank/DDBJ whole genome shotgun (WGS) entry which is preliminary data.</text>
</comment>
<name>A0AAE3SEU7_9BACT</name>
<dbReference type="EMBL" id="JAPDPJ010000004">
    <property type="protein sequence ID" value="MCW3785508.1"/>
    <property type="molecule type" value="Genomic_DNA"/>
</dbReference>
<dbReference type="Gene3D" id="2.60.40.1220">
    <property type="match status" value="2"/>
</dbReference>
<organism evidence="3 4">
    <name type="scientific">Plebeiibacterium sediminum</name>
    <dbReference type="NCBI Taxonomy" id="2992112"/>
    <lineage>
        <taxon>Bacteria</taxon>
        <taxon>Pseudomonadati</taxon>
        <taxon>Bacteroidota</taxon>
        <taxon>Bacteroidia</taxon>
        <taxon>Marinilabiliales</taxon>
        <taxon>Marinilabiliaceae</taxon>
        <taxon>Plebeiibacterium</taxon>
    </lineage>
</organism>
<gene>
    <name evidence="3" type="ORF">OM075_03465</name>
</gene>
<reference evidence="3" key="1">
    <citation type="submission" date="2022-10" db="EMBL/GenBank/DDBJ databases">
        <authorList>
            <person name="Yu W.X."/>
        </authorList>
    </citation>
    <scope>NUCLEOTIDE SEQUENCE</scope>
    <source>
        <strain evidence="3">AAT</strain>
    </source>
</reference>
<dbReference type="AlphaFoldDB" id="A0AAE3SEU7"/>
<dbReference type="RefSeq" id="WP_301189079.1">
    <property type="nucleotide sequence ID" value="NZ_JAPDPJ010000004.1"/>
</dbReference>
<dbReference type="Pfam" id="PF13205">
    <property type="entry name" value="Big_5"/>
    <property type="match status" value="1"/>
</dbReference>
<dbReference type="Gene3D" id="2.60.120.560">
    <property type="entry name" value="Exo-inulinase, domain 1"/>
    <property type="match status" value="1"/>
</dbReference>
<feature type="domain" description="SbsA Ig-like" evidence="2">
    <location>
        <begin position="478"/>
        <end position="567"/>
    </location>
</feature>
<dbReference type="InterPro" id="IPR014755">
    <property type="entry name" value="Cu-Rt/internalin_Ig-like"/>
</dbReference>
<proteinExistence type="predicted"/>
<evidence type="ECO:0000259" key="2">
    <source>
        <dbReference type="Pfam" id="PF13205"/>
    </source>
</evidence>
<sequence length="858" mass="97359">MIRYFFFILLFPISLCAQISENWNRSSFSSSPEWTGNTEQFLINQGAGSLDLNAQEESSFAYLFTPSGAINNAEWTFSVKMDFNPSSSNYCIVYLVGNCDEWSDELEGYYVKIGDTSDDVSLWKSSGGSYTKIIDGRDSVLDLSACNVAVKVKRDKAGNWELYSKLDDNEYVLEGEVFDDGIKQSNYFGLYCHYTKTRVDKFHFGYIEVSGEEYTDYEPPKILQHQLINGEELVLTFSEPILNETVIAENIKFEDENVDISEIRTSQSNIEIDFNGKVPNKANGAIYLSGFTDLYGNVIRDTTIYYTYFKPERYDVIITEIMVDPSPAVELPECEYIEVYNNTKHIINLNQYRVLINGKESIIPQHQLESGQFAVLMSSTYQGIYDGVNNVFVPDMGTLTNQEGEIVLVNEENVVSDAIQYPFKNIAQNFKMDGGWSLEKIDVDNQDLSSYNWDYSLNLKGGTPGAENSNHTINIDVSQPEIQYLSFIDDQNFKLHFNEALDVQTIKSSSFTIASYAFENVTIDTTFQHEVNVTLDKALNIQKEYSLEVSDEIKDYAGNAISNFYDWRVGVPEQIDSFNLCINEVLFNPYSEGVDFVEIYNRSDKIINLDDIYLSSIEDGRPEKLYALSSNNQLIFPGDFWVVCKDKSKIISYYNNAIKELIIECDIPGLSDDKGNIAIVNKNGSLIDYFEYSEDMHYELLSNQEGVSLERLNFDAPTNNSNNWHSASTTAFYATPTQTNSQYSSSEVSEKSNWIWVEEESFSPDSDGYKDYLRIDYKTPDVGYSGTVKVYNKNGIPVKTLVNNELLSSEGFIQWDGVLSNHIKAPMGIYIIFAEIFSPKGDVLQEKLVCVVTGTSKK</sequence>
<dbReference type="InterPro" id="IPR032812">
    <property type="entry name" value="SbsA_Ig"/>
</dbReference>
<keyword evidence="4" id="KW-1185">Reference proteome</keyword>
<evidence type="ECO:0000313" key="3">
    <source>
        <dbReference type="EMBL" id="MCW3785508.1"/>
    </source>
</evidence>
<dbReference type="Proteomes" id="UP001209229">
    <property type="component" value="Unassembled WGS sequence"/>
</dbReference>
<dbReference type="Gene3D" id="2.60.40.4070">
    <property type="match status" value="1"/>
</dbReference>